<dbReference type="GO" id="GO:0004523">
    <property type="term" value="F:RNA-DNA hybrid ribonuclease activity"/>
    <property type="evidence" value="ECO:0007669"/>
    <property type="project" value="InterPro"/>
</dbReference>
<dbReference type="AlphaFoldDB" id="A0A7N2QY29"/>
<dbReference type="InterPro" id="IPR052929">
    <property type="entry name" value="RNase_H-like_EbsB-rel"/>
</dbReference>
<evidence type="ECO:0000313" key="3">
    <source>
        <dbReference type="EnsemblPlants" id="QL01p055468:mrna:CDS:1"/>
    </source>
</evidence>
<evidence type="ECO:0000259" key="2">
    <source>
        <dbReference type="Pfam" id="PF13966"/>
    </source>
</evidence>
<reference evidence="3" key="2">
    <citation type="submission" date="2021-01" db="UniProtKB">
        <authorList>
            <consortium name="EnsemblPlants"/>
        </authorList>
    </citation>
    <scope>IDENTIFICATION</scope>
</reference>
<organism evidence="3 4">
    <name type="scientific">Quercus lobata</name>
    <name type="common">Valley oak</name>
    <dbReference type="NCBI Taxonomy" id="97700"/>
    <lineage>
        <taxon>Eukaryota</taxon>
        <taxon>Viridiplantae</taxon>
        <taxon>Streptophyta</taxon>
        <taxon>Embryophyta</taxon>
        <taxon>Tracheophyta</taxon>
        <taxon>Spermatophyta</taxon>
        <taxon>Magnoliopsida</taxon>
        <taxon>eudicotyledons</taxon>
        <taxon>Gunneridae</taxon>
        <taxon>Pentapetalae</taxon>
        <taxon>rosids</taxon>
        <taxon>fabids</taxon>
        <taxon>Fagales</taxon>
        <taxon>Fagaceae</taxon>
        <taxon>Quercus</taxon>
    </lineage>
</organism>
<proteinExistence type="predicted"/>
<sequence length="320" mass="35865">MNLPNRIKHFAWKACNSILATKESLFQRKITANNICEDYGRHVETTMHLLCFCNCSTEAWSSCKLSLPFNVQESWSSLDTFSRLWICWETQQGVLERWVSICWGIWKSRNEVWHGGKKRPGSIIVINALTLLEDYHFANVKPSQSSSNTQNIAICKPPPPSYFKVNVDGALFAKSKQSDVGVIMRDEDGNVVAAMCRKLDLPLGVLETEAKALEIGMTFAEEVGLRDMVFEGDSQLIINAVHGTGEAVSSVLNIIQGVLRKAQCFRTFDFLHTKRQGNVSAHLLAQHAQKVESLAVWLEECPSQVAHACAKDISLFQHLV</sequence>
<name>A0A7N2QY29_QUELO</name>
<reference evidence="3 4" key="1">
    <citation type="journal article" date="2016" name="G3 (Bethesda)">
        <title>First Draft Assembly and Annotation of the Genome of a California Endemic Oak Quercus lobata Nee (Fagaceae).</title>
        <authorList>
            <person name="Sork V.L."/>
            <person name="Fitz-Gibbon S.T."/>
            <person name="Puiu D."/>
            <person name="Crepeau M."/>
            <person name="Gugger P.F."/>
            <person name="Sherman R."/>
            <person name="Stevens K."/>
            <person name="Langley C.H."/>
            <person name="Pellegrini M."/>
            <person name="Salzberg S.L."/>
        </authorList>
    </citation>
    <scope>NUCLEOTIDE SEQUENCE [LARGE SCALE GENOMIC DNA]</scope>
    <source>
        <strain evidence="3 4">cv. SW786</strain>
    </source>
</reference>
<dbReference type="Proteomes" id="UP000594261">
    <property type="component" value="Chromosome 1"/>
</dbReference>
<dbReference type="Pfam" id="PF13456">
    <property type="entry name" value="RVT_3"/>
    <property type="match status" value="1"/>
</dbReference>
<accession>A0A7N2QY29</accession>
<dbReference type="EnsemblPlants" id="QL01p055468:mrna">
    <property type="protein sequence ID" value="QL01p055468:mrna:CDS:1"/>
    <property type="gene ID" value="QL01p055468"/>
</dbReference>
<dbReference type="InParanoid" id="A0A7N2QY29"/>
<dbReference type="InterPro" id="IPR036397">
    <property type="entry name" value="RNaseH_sf"/>
</dbReference>
<dbReference type="EMBL" id="LRBV02000001">
    <property type="status" value="NOT_ANNOTATED_CDS"/>
    <property type="molecule type" value="Genomic_DNA"/>
</dbReference>
<dbReference type="Pfam" id="PF13966">
    <property type="entry name" value="zf-RVT"/>
    <property type="match status" value="1"/>
</dbReference>
<evidence type="ECO:0000313" key="4">
    <source>
        <dbReference type="Proteomes" id="UP000594261"/>
    </source>
</evidence>
<dbReference type="PANTHER" id="PTHR47074:SF48">
    <property type="entry name" value="POLYNUCLEOTIDYL TRANSFERASE, RIBONUCLEASE H-LIKE SUPERFAMILY PROTEIN"/>
    <property type="match status" value="1"/>
</dbReference>
<dbReference type="InterPro" id="IPR044730">
    <property type="entry name" value="RNase_H-like_dom_plant"/>
</dbReference>
<dbReference type="GO" id="GO:0003676">
    <property type="term" value="F:nucleic acid binding"/>
    <property type="evidence" value="ECO:0007669"/>
    <property type="project" value="InterPro"/>
</dbReference>
<dbReference type="Gramene" id="QL01p055468:mrna">
    <property type="protein sequence ID" value="QL01p055468:mrna:CDS:1"/>
    <property type="gene ID" value="QL01p055468"/>
</dbReference>
<dbReference type="Gene3D" id="3.30.420.10">
    <property type="entry name" value="Ribonuclease H-like superfamily/Ribonuclease H"/>
    <property type="match status" value="1"/>
</dbReference>
<dbReference type="SUPFAM" id="SSF53098">
    <property type="entry name" value="Ribonuclease H-like"/>
    <property type="match status" value="1"/>
</dbReference>
<keyword evidence="4" id="KW-1185">Reference proteome</keyword>
<dbReference type="InterPro" id="IPR026960">
    <property type="entry name" value="RVT-Znf"/>
</dbReference>
<evidence type="ECO:0000259" key="1">
    <source>
        <dbReference type="Pfam" id="PF13456"/>
    </source>
</evidence>
<dbReference type="OMA" id="NICEDYG"/>
<dbReference type="InterPro" id="IPR002156">
    <property type="entry name" value="RNaseH_domain"/>
</dbReference>
<evidence type="ECO:0008006" key="5">
    <source>
        <dbReference type="Google" id="ProtNLM"/>
    </source>
</evidence>
<feature type="domain" description="RNase H type-1" evidence="1">
    <location>
        <begin position="166"/>
        <end position="288"/>
    </location>
</feature>
<dbReference type="InterPro" id="IPR012337">
    <property type="entry name" value="RNaseH-like_sf"/>
</dbReference>
<dbReference type="CDD" id="cd06222">
    <property type="entry name" value="RNase_H_like"/>
    <property type="match status" value="1"/>
</dbReference>
<protein>
    <recommendedName>
        <fullName evidence="5">RNase H type-1 domain-containing protein</fullName>
    </recommendedName>
</protein>
<dbReference type="PANTHER" id="PTHR47074">
    <property type="entry name" value="BNAC02G40300D PROTEIN"/>
    <property type="match status" value="1"/>
</dbReference>
<feature type="domain" description="Reverse transcriptase zinc-binding" evidence="2">
    <location>
        <begin position="3"/>
        <end position="60"/>
    </location>
</feature>